<feature type="transmembrane region" description="Helical" evidence="1">
    <location>
        <begin position="7"/>
        <end position="26"/>
    </location>
</feature>
<feature type="transmembrane region" description="Helical" evidence="1">
    <location>
        <begin position="46"/>
        <end position="70"/>
    </location>
</feature>
<gene>
    <name evidence="2" type="ORF">PY092_19015</name>
</gene>
<evidence type="ECO:0000313" key="2">
    <source>
        <dbReference type="EMBL" id="MDF0718261.1"/>
    </source>
</evidence>
<proteinExistence type="predicted"/>
<keyword evidence="1" id="KW-0472">Membrane</keyword>
<feature type="transmembrane region" description="Helical" evidence="1">
    <location>
        <begin position="77"/>
        <end position="96"/>
    </location>
</feature>
<comment type="caution">
    <text evidence="2">The sequence shown here is derived from an EMBL/GenBank/DDBJ whole genome shotgun (WGS) entry which is preliminary data.</text>
</comment>
<reference evidence="2 3" key="1">
    <citation type="submission" date="2023-03" db="EMBL/GenBank/DDBJ databases">
        <title>Muricauda XX sp. nov. and Muricauda XXX sp. nov., two novel species isolated from Okinawa Trough.</title>
        <authorList>
            <person name="Cao W."/>
            <person name="Deng X."/>
        </authorList>
    </citation>
    <scope>NUCLEOTIDE SEQUENCE [LARGE SCALE GENOMIC DNA]</scope>
    <source>
        <strain evidence="2 3">334s03</strain>
    </source>
</reference>
<feature type="transmembrane region" description="Helical" evidence="1">
    <location>
        <begin position="102"/>
        <end position="120"/>
    </location>
</feature>
<protein>
    <submittedName>
        <fullName evidence="2">Uncharacterized protein</fullName>
    </submittedName>
</protein>
<keyword evidence="1" id="KW-1133">Transmembrane helix</keyword>
<keyword evidence="1" id="KW-0812">Transmembrane</keyword>
<dbReference type="RefSeq" id="WP_275617323.1">
    <property type="nucleotide sequence ID" value="NZ_JARFVB010000024.1"/>
</dbReference>
<evidence type="ECO:0000256" key="1">
    <source>
        <dbReference type="SAM" id="Phobius"/>
    </source>
</evidence>
<organism evidence="2 3">
    <name type="scientific">Flagellimonas yonaguniensis</name>
    <dbReference type="NCBI Taxonomy" id="3031325"/>
    <lineage>
        <taxon>Bacteria</taxon>
        <taxon>Pseudomonadati</taxon>
        <taxon>Bacteroidota</taxon>
        <taxon>Flavobacteriia</taxon>
        <taxon>Flavobacteriales</taxon>
        <taxon>Flavobacteriaceae</taxon>
        <taxon>Flagellimonas</taxon>
    </lineage>
</organism>
<accession>A0ABT5Y484</accession>
<keyword evidence="3" id="KW-1185">Reference proteome</keyword>
<evidence type="ECO:0000313" key="3">
    <source>
        <dbReference type="Proteomes" id="UP001221366"/>
    </source>
</evidence>
<sequence length="129" mass="14955">MRWKWIFEKGMFWILIISFLIGNYFSENEIRELNKTVGWSYDYSNMWIITLYIVFGSWLIFIIGYGIAALLGKKTNLNLSMTHFIIFIATVVIGIVNDRFGPSILIVSTVSIFVFGANIYKTLKPSHNK</sequence>
<dbReference type="EMBL" id="JARFVB010000024">
    <property type="protein sequence ID" value="MDF0718261.1"/>
    <property type="molecule type" value="Genomic_DNA"/>
</dbReference>
<dbReference type="Proteomes" id="UP001221366">
    <property type="component" value="Unassembled WGS sequence"/>
</dbReference>
<name>A0ABT5Y484_9FLAO</name>